<dbReference type="EMBL" id="CP012159">
    <property type="protein sequence ID" value="AKT38180.1"/>
    <property type="molecule type" value="Genomic_DNA"/>
</dbReference>
<evidence type="ECO:0000313" key="2">
    <source>
        <dbReference type="Proteomes" id="UP000067626"/>
    </source>
</evidence>
<gene>
    <name evidence="1" type="ORF">CMC5_023230</name>
</gene>
<keyword evidence="2" id="KW-1185">Reference proteome</keyword>
<proteinExistence type="predicted"/>
<dbReference type="STRING" id="52.CMC5_023230"/>
<name>A0A0K1EBE4_CHOCO</name>
<accession>A0A0K1EBE4</accession>
<dbReference type="RefSeq" id="WP_156338466.1">
    <property type="nucleotide sequence ID" value="NZ_CP012159.1"/>
</dbReference>
<evidence type="ECO:0000313" key="1">
    <source>
        <dbReference type="EMBL" id="AKT38180.1"/>
    </source>
</evidence>
<reference evidence="1 2" key="1">
    <citation type="submission" date="2015-07" db="EMBL/GenBank/DDBJ databases">
        <title>Genome analysis of myxobacterium Chondromyces crocatus Cm c5 reveals a high potential for natural compound synthesis and the genetic basis for the loss of fruiting body formation.</title>
        <authorList>
            <person name="Zaburannyi N."/>
            <person name="Bunk B."/>
            <person name="Maier J."/>
            <person name="Overmann J."/>
            <person name="Mueller R."/>
        </authorList>
    </citation>
    <scope>NUCLEOTIDE SEQUENCE [LARGE SCALE GENOMIC DNA]</scope>
    <source>
        <strain evidence="1 2">Cm c5</strain>
    </source>
</reference>
<dbReference type="AlphaFoldDB" id="A0A0K1EBE4"/>
<dbReference type="Proteomes" id="UP000067626">
    <property type="component" value="Chromosome"/>
</dbReference>
<sequence>MNLRFRLDTPINPELDREHQQLGPAAEAASESFIVEVQPTAAVNLDDLLRIGKWSPFDRESRSFADVWLLFHTLHVSPNERETLSSNPTGPASVALEVEFDDSVRATVLDVFPKTEFVNVAHGKIACSIRLSTNGAGIHSGQIDDNKQDPVYETAAKTQADIEACAELRFQILTSKIISVGVHASKSEWYLYEREQPLFGEHTLAHTVWVPPGTQNISYICRVRAAAGGWRKWFSSPRKPAWGRVQCDLATTLEVPVLDYLLARGIIIKAIDRTE</sequence>
<dbReference type="KEGG" id="ccro:CMC5_023230"/>
<organism evidence="1 2">
    <name type="scientific">Chondromyces crocatus</name>
    <dbReference type="NCBI Taxonomy" id="52"/>
    <lineage>
        <taxon>Bacteria</taxon>
        <taxon>Pseudomonadati</taxon>
        <taxon>Myxococcota</taxon>
        <taxon>Polyangia</taxon>
        <taxon>Polyangiales</taxon>
        <taxon>Polyangiaceae</taxon>
        <taxon>Chondromyces</taxon>
    </lineage>
</organism>
<protein>
    <submittedName>
        <fullName evidence="1">Uncharacterized protein</fullName>
    </submittedName>
</protein>